<accession>A0A8H7Y2I2</accession>
<organism evidence="3">
    <name type="scientific">Psilocybe cubensis</name>
    <name type="common">Psychedelic mushroom</name>
    <name type="synonym">Stropharia cubensis</name>
    <dbReference type="NCBI Taxonomy" id="181762"/>
    <lineage>
        <taxon>Eukaryota</taxon>
        <taxon>Fungi</taxon>
        <taxon>Dikarya</taxon>
        <taxon>Basidiomycota</taxon>
        <taxon>Agaricomycotina</taxon>
        <taxon>Agaricomycetes</taxon>
        <taxon>Agaricomycetidae</taxon>
        <taxon>Agaricales</taxon>
        <taxon>Agaricineae</taxon>
        <taxon>Strophariaceae</taxon>
        <taxon>Psilocybe</taxon>
    </lineage>
</organism>
<evidence type="ECO:0000256" key="1">
    <source>
        <dbReference type="SAM" id="MobiDB-lite"/>
    </source>
</evidence>
<sequence>MPSFPVVIEDTSPMLAFSPTDWRAGVSGDSQLDHQSSYLLTQTDGATISLDFYGSSVHIYGSKRSYHGPYKVQLDKNPYQTFNGLSYTELFQQSLFSANMTLGDHEIRISNQNITFTDVDYIEFQTSVGNVNETLIVNTFQDGHSSFRYAPPTSWRIPDKAGTFIGGTGHATTDPLASANFTFTFLNSQPFSHSISKGDAVALYGPVGPNSCTAYSVKVDNGNPTVFSANRQFYRPQQILFYAFNLGVGQHMLQIQLPGSSTSGEFAIDFATVYTTPSLGGSFASGDPGVNAPDPTSTGGPATNADKRDLFIGIAISAGVAALAIVACIILFLRRSRTTLIPNPNDKEIQRNSAISPFTSLPSAQPTSLNSAESQVSSQPLTLQPAQREQHSKFSLSPAPVRTQGQVPIHGAANHYRAATSTSGSESVVQAIQQVVEVPVPQEHMDISISPPQYTVSPGTPRDNGHGRT</sequence>
<feature type="region of interest" description="Disordered" evidence="1">
    <location>
        <begin position="446"/>
        <end position="469"/>
    </location>
</feature>
<keyword evidence="2" id="KW-0812">Transmembrane</keyword>
<protein>
    <recommendedName>
        <fullName evidence="4">Transmembrane protein</fullName>
    </recommendedName>
</protein>
<reference evidence="3" key="1">
    <citation type="submission" date="2021-02" db="EMBL/GenBank/DDBJ databases">
        <title>Psilocybe cubensis genome.</title>
        <authorList>
            <person name="Mckernan K.J."/>
            <person name="Crawford S."/>
            <person name="Trippe A."/>
            <person name="Kane L.T."/>
            <person name="Mclaughlin S."/>
        </authorList>
    </citation>
    <scope>NUCLEOTIDE SEQUENCE [LARGE SCALE GENOMIC DNA]</scope>
    <source>
        <strain evidence="3">MGC-MH-2018</strain>
    </source>
</reference>
<keyword evidence="2" id="KW-1133">Transmembrane helix</keyword>
<keyword evidence="2" id="KW-0472">Membrane</keyword>
<evidence type="ECO:0000256" key="2">
    <source>
        <dbReference type="SAM" id="Phobius"/>
    </source>
</evidence>
<feature type="region of interest" description="Disordered" evidence="1">
    <location>
        <begin position="357"/>
        <end position="399"/>
    </location>
</feature>
<name>A0A8H7Y2I2_PSICU</name>
<dbReference type="Gene3D" id="2.60.120.260">
    <property type="entry name" value="Galactose-binding domain-like"/>
    <property type="match status" value="2"/>
</dbReference>
<proteinExistence type="predicted"/>
<feature type="transmembrane region" description="Helical" evidence="2">
    <location>
        <begin position="310"/>
        <end position="333"/>
    </location>
</feature>
<dbReference type="EMBL" id="JAFIQS010000002">
    <property type="protein sequence ID" value="KAG5172346.1"/>
    <property type="molecule type" value="Genomic_DNA"/>
</dbReference>
<evidence type="ECO:0008006" key="4">
    <source>
        <dbReference type="Google" id="ProtNLM"/>
    </source>
</evidence>
<comment type="caution">
    <text evidence="3">The sequence shown here is derived from an EMBL/GenBank/DDBJ whole genome shotgun (WGS) entry which is preliminary data.</text>
</comment>
<gene>
    <name evidence="3" type="ORF">JR316_001845</name>
</gene>
<evidence type="ECO:0000313" key="3">
    <source>
        <dbReference type="EMBL" id="KAG5172346.1"/>
    </source>
</evidence>
<feature type="compositionally biased region" description="Polar residues" evidence="1">
    <location>
        <begin position="357"/>
        <end position="387"/>
    </location>
</feature>
<dbReference type="AlphaFoldDB" id="A0A8H7Y2I2"/>